<reference evidence="1 2" key="1">
    <citation type="submission" date="2016-10" db="EMBL/GenBank/DDBJ databases">
        <title>Evaluation of Human, Animal and Environmental Mycobacterium chelonae Isolates by Core Genome Phylogenomic Analysis, Targeted Gene Comparison, and Anti-microbial Susceptibility Patterns: A Tale of Mistaken Identities.</title>
        <authorList>
            <person name="Fogelson S.B."/>
            <person name="Camus A.C."/>
            <person name="Lorenz W."/>
            <person name="Vasireddy R."/>
            <person name="Vasireddy S."/>
            <person name="Smith T."/>
            <person name="Brown-Elliott B.A."/>
            <person name="Wallace R.J.Jr."/>
            <person name="Hasan N.A."/>
            <person name="Reischl U."/>
            <person name="Sanchez S."/>
        </authorList>
    </citation>
    <scope>NUCLEOTIDE SEQUENCE [LARGE SCALE GENOMIC DNA]</scope>
    <source>
        <strain evidence="1 2">24999</strain>
    </source>
</reference>
<dbReference type="Proteomes" id="UP000179636">
    <property type="component" value="Unassembled WGS sequence"/>
</dbReference>
<dbReference type="STRING" id="1908205.BKG60_19240"/>
<dbReference type="Pfam" id="PF08843">
    <property type="entry name" value="AbiEii"/>
    <property type="match status" value="1"/>
</dbReference>
<accession>A0A1Q9W8B8</accession>
<comment type="caution">
    <text evidence="1">The sequence shown here is derived from an EMBL/GenBank/DDBJ whole genome shotgun (WGS) entry which is preliminary data.</text>
</comment>
<dbReference type="InterPro" id="IPR014942">
    <property type="entry name" value="AbiEii"/>
</dbReference>
<gene>
    <name evidence="1" type="ORF">BKG61_18120</name>
</gene>
<sequence length="201" mass="21601">MADVVLPALARINIALAGGNGLRVHGVTSRDSTDLDTYTTSWETGVYEEASRAVIEAARSAGWNVEIVASDDFFRSITVWQPGADKERDGVGVDIGQEYRARDVRVVPGGGLVMDLDDIAAGKCRALHDRREANDFADAASLLAHPGWNLARLFDAAKAALPNLALEEFRELLHSVVVISDRELDQTGVAASFIRGVLNSA</sequence>
<proteinExistence type="predicted"/>
<protein>
    <submittedName>
        <fullName evidence="1">Uncharacterized protein</fullName>
    </submittedName>
</protein>
<accession>A0A1S1JWI1</accession>
<keyword evidence="2" id="KW-1185">Reference proteome</keyword>
<dbReference type="EMBL" id="MLHV01000016">
    <property type="protein sequence ID" value="OHT97163.1"/>
    <property type="molecule type" value="Genomic_DNA"/>
</dbReference>
<name>A0A1Q9W8B8_9MYCO</name>
<dbReference type="AlphaFoldDB" id="A0A1Q9W8B8"/>
<evidence type="ECO:0000313" key="1">
    <source>
        <dbReference type="EMBL" id="OHT97163.1"/>
    </source>
</evidence>
<evidence type="ECO:0000313" key="2">
    <source>
        <dbReference type="Proteomes" id="UP000179636"/>
    </source>
</evidence>
<organism evidence="1 2">
    <name type="scientific">Mycobacterium syngnathidarum</name>
    <dbReference type="NCBI Taxonomy" id="1908205"/>
    <lineage>
        <taxon>Bacteria</taxon>
        <taxon>Bacillati</taxon>
        <taxon>Actinomycetota</taxon>
        <taxon>Actinomycetes</taxon>
        <taxon>Mycobacteriales</taxon>
        <taxon>Mycobacteriaceae</taxon>
        <taxon>Mycobacterium</taxon>
    </lineage>
</organism>